<name>A0ABN2IZY6_9ACTN</name>
<evidence type="ECO:0000256" key="2">
    <source>
        <dbReference type="ARBA" id="ARBA00022676"/>
    </source>
</evidence>
<feature type="domain" description="Glycosyltransferase 2-like" evidence="4">
    <location>
        <begin position="35"/>
        <end position="190"/>
    </location>
</feature>
<dbReference type="PANTHER" id="PTHR43685:SF5">
    <property type="entry name" value="GLYCOSYLTRANSFERASE EPSE-RELATED"/>
    <property type="match status" value="1"/>
</dbReference>
<dbReference type="EMBL" id="BAAALR010000075">
    <property type="protein sequence ID" value="GAA1715061.1"/>
    <property type="molecule type" value="Genomic_DNA"/>
</dbReference>
<proteinExistence type="inferred from homology"/>
<dbReference type="Gene3D" id="3.90.550.10">
    <property type="entry name" value="Spore Coat Polysaccharide Biosynthesis Protein SpsA, Chain A"/>
    <property type="match status" value="1"/>
</dbReference>
<gene>
    <name evidence="5" type="ORF">GCM10009680_65470</name>
</gene>
<dbReference type="InterPro" id="IPR001173">
    <property type="entry name" value="Glyco_trans_2-like"/>
</dbReference>
<comment type="similarity">
    <text evidence="1">Belongs to the glycosyltransferase 2 family.</text>
</comment>
<keyword evidence="6" id="KW-1185">Reference proteome</keyword>
<dbReference type="PANTHER" id="PTHR43685">
    <property type="entry name" value="GLYCOSYLTRANSFERASE"/>
    <property type="match status" value="1"/>
</dbReference>
<sequence>MRRRAEHCVTGRAPHSGRLAGYLGPMNAPGPAVGVVVATRDRAERLATALDHLTDLPERPPVVVVDNGSTDHTRAMVAERYPQVRVLAQGDDRGSLARNDGVRAIGTPYVAFSDDDSWWHPGALARAATLLNGHPRLGALAGQLRVGPAERPDSLNTTLAASPVGRAEDLPGPEVYDFLACAAVVRRGAFLEAGGFHPLVLSGGEETLLAYDLAAMGWGVSYCPEVVAHHEPAPSPSEERTAAMRRDELIGCWLRRPLPLAARRTAELLTEGGRDPVARAALRGLLARLPAALWLRRPLPPWVEEAARRVDEQRADEGLRRDERQIVTYD</sequence>
<organism evidence="5 6">
    <name type="scientific">Streptomyces yatensis</name>
    <dbReference type="NCBI Taxonomy" id="155177"/>
    <lineage>
        <taxon>Bacteria</taxon>
        <taxon>Bacillati</taxon>
        <taxon>Actinomycetota</taxon>
        <taxon>Actinomycetes</taxon>
        <taxon>Kitasatosporales</taxon>
        <taxon>Streptomycetaceae</taxon>
        <taxon>Streptomyces</taxon>
        <taxon>Streptomyces violaceusniger group</taxon>
    </lineage>
</organism>
<keyword evidence="2" id="KW-0328">Glycosyltransferase</keyword>
<evidence type="ECO:0000256" key="1">
    <source>
        <dbReference type="ARBA" id="ARBA00006739"/>
    </source>
</evidence>
<protein>
    <submittedName>
        <fullName evidence="5">Glycosyltransferase</fullName>
    </submittedName>
</protein>
<dbReference type="Pfam" id="PF00535">
    <property type="entry name" value="Glycos_transf_2"/>
    <property type="match status" value="1"/>
</dbReference>
<evidence type="ECO:0000313" key="6">
    <source>
        <dbReference type="Proteomes" id="UP001499947"/>
    </source>
</evidence>
<keyword evidence="3" id="KW-0808">Transferase</keyword>
<dbReference type="InterPro" id="IPR050834">
    <property type="entry name" value="Glycosyltransf_2"/>
</dbReference>
<evidence type="ECO:0000259" key="4">
    <source>
        <dbReference type="Pfam" id="PF00535"/>
    </source>
</evidence>
<dbReference type="SUPFAM" id="SSF53448">
    <property type="entry name" value="Nucleotide-diphospho-sugar transferases"/>
    <property type="match status" value="1"/>
</dbReference>
<evidence type="ECO:0000256" key="3">
    <source>
        <dbReference type="ARBA" id="ARBA00022679"/>
    </source>
</evidence>
<dbReference type="Proteomes" id="UP001499947">
    <property type="component" value="Unassembled WGS sequence"/>
</dbReference>
<accession>A0ABN2IZY6</accession>
<comment type="caution">
    <text evidence="5">The sequence shown here is derived from an EMBL/GenBank/DDBJ whole genome shotgun (WGS) entry which is preliminary data.</text>
</comment>
<dbReference type="InterPro" id="IPR029044">
    <property type="entry name" value="Nucleotide-diphossugar_trans"/>
</dbReference>
<evidence type="ECO:0000313" key="5">
    <source>
        <dbReference type="EMBL" id="GAA1715061.1"/>
    </source>
</evidence>
<reference evidence="5 6" key="1">
    <citation type="journal article" date="2019" name="Int. J. Syst. Evol. Microbiol.">
        <title>The Global Catalogue of Microorganisms (GCM) 10K type strain sequencing project: providing services to taxonomists for standard genome sequencing and annotation.</title>
        <authorList>
            <consortium name="The Broad Institute Genomics Platform"/>
            <consortium name="The Broad Institute Genome Sequencing Center for Infectious Disease"/>
            <person name="Wu L."/>
            <person name="Ma J."/>
        </authorList>
    </citation>
    <scope>NUCLEOTIDE SEQUENCE [LARGE SCALE GENOMIC DNA]</scope>
    <source>
        <strain evidence="5 6">JCM 13244</strain>
    </source>
</reference>